<dbReference type="KEGG" id="tni:TVNIR_0539"/>
<accession>L0DV47</accession>
<dbReference type="PANTHER" id="PTHR35586">
    <property type="entry name" value="SLL1691 PROTEIN"/>
    <property type="match status" value="1"/>
</dbReference>
<gene>
    <name evidence="1" type="ordered locus">TVNIR_0539</name>
</gene>
<organism evidence="1 2">
    <name type="scientific">Thioalkalivibrio nitratireducens (strain DSM 14787 / UNIQEM 213 / ALEN2)</name>
    <dbReference type="NCBI Taxonomy" id="1255043"/>
    <lineage>
        <taxon>Bacteria</taxon>
        <taxon>Pseudomonadati</taxon>
        <taxon>Pseudomonadota</taxon>
        <taxon>Gammaproteobacteria</taxon>
        <taxon>Chromatiales</taxon>
        <taxon>Ectothiorhodospiraceae</taxon>
        <taxon>Thioalkalivibrio</taxon>
    </lineage>
</organism>
<dbReference type="HOGENOM" id="CLU_071039_2_0_6"/>
<dbReference type="PATRIC" id="fig|1255043.3.peg.544"/>
<name>L0DV47_THIND</name>
<proteinExistence type="predicted"/>
<dbReference type="Proteomes" id="UP000010809">
    <property type="component" value="Chromosome"/>
</dbReference>
<dbReference type="STRING" id="1255043.TVNIR_0539"/>
<sequence length="186" mass="21732">MAFRFPTVKLLDWQRRWSELEQSSNICAVVVMAQIRAKASRDARDRKAWKFRPVPLLYDRGYDRAVILELFRVIDWMIRLPEALEREFLGELHAFEEEKAMPFIAPAERLWKWQGFEQGRQEGREEGEALGLVASIVNILEMRFGLQDAGLVSRLRRLTADELRPLVRRTLEIPAPEALFVEQSGH</sequence>
<reference evidence="1" key="1">
    <citation type="submission" date="2015-12" db="EMBL/GenBank/DDBJ databases">
        <authorList>
            <person name="Tikhonova T.V."/>
            <person name="Pavlov A.R."/>
            <person name="Beletsky A.V."/>
            <person name="Mardanov A.V."/>
            <person name="Sorokin D.Y."/>
            <person name="Ravin N.V."/>
            <person name="Popov V.O."/>
        </authorList>
    </citation>
    <scope>NUCLEOTIDE SEQUENCE</scope>
    <source>
        <strain evidence="1">DSM 14787</strain>
    </source>
</reference>
<dbReference type="PANTHER" id="PTHR35586:SF1">
    <property type="entry name" value="SLL1691 PROTEIN"/>
    <property type="match status" value="1"/>
</dbReference>
<keyword evidence="2" id="KW-1185">Reference proteome</keyword>
<dbReference type="AlphaFoldDB" id="L0DV47"/>
<protein>
    <submittedName>
        <fullName evidence="1">Uncharacterized protein</fullName>
    </submittedName>
</protein>
<dbReference type="eggNOG" id="COG5464">
    <property type="taxonomic scope" value="Bacteria"/>
</dbReference>
<dbReference type="EMBL" id="CP003989">
    <property type="protein sequence ID" value="AGA32241.1"/>
    <property type="molecule type" value="Genomic_DNA"/>
</dbReference>
<evidence type="ECO:0000313" key="1">
    <source>
        <dbReference type="EMBL" id="AGA32241.1"/>
    </source>
</evidence>
<evidence type="ECO:0000313" key="2">
    <source>
        <dbReference type="Proteomes" id="UP000010809"/>
    </source>
</evidence>